<name>A0A0E9TZ18_ANGAN</name>
<dbReference type="EMBL" id="GBXM01050604">
    <property type="protein sequence ID" value="JAH57973.1"/>
    <property type="molecule type" value="Transcribed_RNA"/>
</dbReference>
<accession>A0A0E9TZ18</accession>
<proteinExistence type="predicted"/>
<dbReference type="AlphaFoldDB" id="A0A0E9TZ18"/>
<sequence>MKMYVKKTAPVNKLKLPTAVILKLGGEKLFPRVRLWRVGIKLEGVVSG</sequence>
<protein>
    <submittedName>
        <fullName evidence="1">Uncharacterized protein</fullName>
    </submittedName>
</protein>
<organism evidence="1">
    <name type="scientific">Anguilla anguilla</name>
    <name type="common">European freshwater eel</name>
    <name type="synonym">Muraena anguilla</name>
    <dbReference type="NCBI Taxonomy" id="7936"/>
    <lineage>
        <taxon>Eukaryota</taxon>
        <taxon>Metazoa</taxon>
        <taxon>Chordata</taxon>
        <taxon>Craniata</taxon>
        <taxon>Vertebrata</taxon>
        <taxon>Euteleostomi</taxon>
        <taxon>Actinopterygii</taxon>
        <taxon>Neopterygii</taxon>
        <taxon>Teleostei</taxon>
        <taxon>Anguilliformes</taxon>
        <taxon>Anguillidae</taxon>
        <taxon>Anguilla</taxon>
    </lineage>
</organism>
<evidence type="ECO:0000313" key="1">
    <source>
        <dbReference type="EMBL" id="JAH57973.1"/>
    </source>
</evidence>
<reference evidence="1" key="2">
    <citation type="journal article" date="2015" name="Fish Shellfish Immunol.">
        <title>Early steps in the European eel (Anguilla anguilla)-Vibrio vulnificus interaction in the gills: Role of the RtxA13 toxin.</title>
        <authorList>
            <person name="Callol A."/>
            <person name="Pajuelo D."/>
            <person name="Ebbesson L."/>
            <person name="Teles M."/>
            <person name="MacKenzie S."/>
            <person name="Amaro C."/>
        </authorList>
    </citation>
    <scope>NUCLEOTIDE SEQUENCE</scope>
</reference>
<reference evidence="1" key="1">
    <citation type="submission" date="2014-11" db="EMBL/GenBank/DDBJ databases">
        <authorList>
            <person name="Amaro Gonzalez C."/>
        </authorList>
    </citation>
    <scope>NUCLEOTIDE SEQUENCE</scope>
</reference>